<sequence>MEEAYVRLLCPECKKDWESTPTDLPRHDTTFHCPNCHASHRLAVFTRTENDLQTLKGLQ</sequence>
<dbReference type="OrthoDB" id="179396at2157"/>
<organism evidence="2 4">
    <name type="scientific">Haloarcula rubripromontorii</name>
    <dbReference type="NCBI Taxonomy" id="1705562"/>
    <lineage>
        <taxon>Archaea</taxon>
        <taxon>Methanobacteriati</taxon>
        <taxon>Methanobacteriota</taxon>
        <taxon>Stenosarchaea group</taxon>
        <taxon>Halobacteria</taxon>
        <taxon>Halobacteriales</taxon>
        <taxon>Haloarculaceae</taxon>
        <taxon>Haloarcula</taxon>
    </lineage>
</organism>
<comment type="caution">
    <text evidence="2">The sequence shown here is derived from an EMBL/GenBank/DDBJ whole genome shotgun (WGS) entry which is preliminary data.</text>
</comment>
<reference evidence="3" key="2">
    <citation type="submission" date="2019-12" db="EMBL/GenBank/DDBJ databases">
        <title>The whole-genome sequencing of Haloarcula japonica strain pws8.</title>
        <authorList>
            <person name="Verma D.K."/>
            <person name="Gopal K."/>
            <person name="Prasad E.S."/>
        </authorList>
    </citation>
    <scope>NUCLEOTIDE SEQUENCE</scope>
    <source>
        <strain evidence="3">Pws8</strain>
    </source>
</reference>
<dbReference type="EMBL" id="WOWB01000001">
    <property type="protein sequence ID" value="NLV06404.1"/>
    <property type="molecule type" value="Genomic_DNA"/>
</dbReference>
<feature type="domain" description="DUF7836" evidence="1">
    <location>
        <begin position="1"/>
        <end position="59"/>
    </location>
</feature>
<accession>A0A0M9AGS4</accession>
<gene>
    <name evidence="2" type="ORF">AMS69_16685</name>
    <name evidence="3" type="ORF">GOC83_09710</name>
</gene>
<evidence type="ECO:0000313" key="3">
    <source>
        <dbReference type="EMBL" id="NLV06404.1"/>
    </source>
</evidence>
<keyword evidence="4" id="KW-1185">Reference proteome</keyword>
<dbReference type="Proteomes" id="UP000610611">
    <property type="component" value="Unassembled WGS sequence"/>
</dbReference>
<dbReference type="GeneID" id="301693579"/>
<evidence type="ECO:0000313" key="4">
    <source>
        <dbReference type="Proteomes" id="UP000037729"/>
    </source>
</evidence>
<dbReference type="Proteomes" id="UP000037729">
    <property type="component" value="Unassembled WGS sequence"/>
</dbReference>
<dbReference type="AlphaFoldDB" id="A0A0M9AGS4"/>
<evidence type="ECO:0000259" key="1">
    <source>
        <dbReference type="Pfam" id="PF25206"/>
    </source>
</evidence>
<name>A0A0M9AGS4_9EURY</name>
<dbReference type="PATRIC" id="fig|1705562.3.peg.3727"/>
<protein>
    <recommendedName>
        <fullName evidence="1">DUF7836 domain-containing protein</fullName>
    </recommendedName>
</protein>
<dbReference type="EMBL" id="LIUF01000006">
    <property type="protein sequence ID" value="KOX91747.1"/>
    <property type="molecule type" value="Genomic_DNA"/>
</dbReference>
<dbReference type="RefSeq" id="WP_004515550.1">
    <property type="nucleotide sequence ID" value="NZ_JAWJXX010000005.1"/>
</dbReference>
<dbReference type="Pfam" id="PF25206">
    <property type="entry name" value="DUF7836"/>
    <property type="match status" value="1"/>
</dbReference>
<evidence type="ECO:0000313" key="2">
    <source>
        <dbReference type="EMBL" id="KOX91747.1"/>
    </source>
</evidence>
<proteinExistence type="predicted"/>
<dbReference type="InterPro" id="IPR057158">
    <property type="entry name" value="DUF7836"/>
</dbReference>
<reference evidence="2 4" key="1">
    <citation type="submission" date="2015-08" db="EMBL/GenBank/DDBJ databases">
        <title>Genomes of Isolates from Cabo Rojo, PR.</title>
        <authorList>
            <person name="Sanchez-Nieves R.L."/>
            <person name="Montalvo-Rodriguez R."/>
        </authorList>
    </citation>
    <scope>NUCLEOTIDE SEQUENCE [LARGE SCALE GENOMIC DNA]</scope>
    <source>
        <strain evidence="2 4">SL3</strain>
    </source>
</reference>